<dbReference type="AlphaFoldDB" id="A0AAV4U341"/>
<name>A0AAV4U341_CAEEX</name>
<protein>
    <submittedName>
        <fullName evidence="1">Uncharacterized protein</fullName>
    </submittedName>
</protein>
<proteinExistence type="predicted"/>
<organism evidence="1 2">
    <name type="scientific">Caerostris extrusa</name>
    <name type="common">Bark spider</name>
    <name type="synonym">Caerostris bankana</name>
    <dbReference type="NCBI Taxonomy" id="172846"/>
    <lineage>
        <taxon>Eukaryota</taxon>
        <taxon>Metazoa</taxon>
        <taxon>Ecdysozoa</taxon>
        <taxon>Arthropoda</taxon>
        <taxon>Chelicerata</taxon>
        <taxon>Arachnida</taxon>
        <taxon>Araneae</taxon>
        <taxon>Araneomorphae</taxon>
        <taxon>Entelegynae</taxon>
        <taxon>Araneoidea</taxon>
        <taxon>Araneidae</taxon>
        <taxon>Caerostris</taxon>
    </lineage>
</organism>
<reference evidence="1 2" key="1">
    <citation type="submission" date="2021-06" db="EMBL/GenBank/DDBJ databases">
        <title>Caerostris extrusa draft genome.</title>
        <authorList>
            <person name="Kono N."/>
            <person name="Arakawa K."/>
        </authorList>
    </citation>
    <scope>NUCLEOTIDE SEQUENCE [LARGE SCALE GENOMIC DNA]</scope>
</reference>
<sequence length="129" mass="15343">MRLPNQSLSINGLDFHNLVYFVTCVQQKKTRTKRHKKSRLSRHVFLFPFQNSPPNGIFVGRILFRSIYFEYELNEICIVFQRTSRERARGNGIFPFPTSLRFGKYFLLLSTLHSEVFDSSRNNEKDFEE</sequence>
<accession>A0AAV4U341</accession>
<comment type="caution">
    <text evidence="1">The sequence shown here is derived from an EMBL/GenBank/DDBJ whole genome shotgun (WGS) entry which is preliminary data.</text>
</comment>
<evidence type="ECO:0000313" key="1">
    <source>
        <dbReference type="EMBL" id="GIY52181.1"/>
    </source>
</evidence>
<dbReference type="EMBL" id="BPLR01012206">
    <property type="protein sequence ID" value="GIY52181.1"/>
    <property type="molecule type" value="Genomic_DNA"/>
</dbReference>
<evidence type="ECO:0000313" key="2">
    <source>
        <dbReference type="Proteomes" id="UP001054945"/>
    </source>
</evidence>
<keyword evidence="2" id="KW-1185">Reference proteome</keyword>
<gene>
    <name evidence="1" type="ORF">CEXT_174881</name>
</gene>
<dbReference type="Proteomes" id="UP001054945">
    <property type="component" value="Unassembled WGS sequence"/>
</dbReference>